<keyword evidence="4 9" id="KW-0285">Flavoprotein</keyword>
<sequence>MALRPIRANLGAVAAAGIGAGLLYTYFKPKSPTVFGSFNPQYLRLESVDEVNHNTKRLRFAFPHPDDLSGLPLTSSVLTLSWPAGRLTPVARPYTPITPATTPGHLDLLVKRYPDGKQSTHLHSLAPGDSLAFVAALPGFRWTPNAFRHVACIAGGAGITPIYQLVHGILANPEDRTTVSVVYGANSDADVLLKDELDELAQRFPGRLAVTYTVSSGGEGRPFRTGHVTKALLEEVVGRGERVGTKVFVCGPPGMEEALVGKGGRAAGILGELGFGRDQVYRF</sequence>
<evidence type="ECO:0000256" key="7">
    <source>
        <dbReference type="ARBA" id="ARBA00023027"/>
    </source>
</evidence>
<keyword evidence="8 10" id="KW-0472">Membrane</keyword>
<evidence type="ECO:0000256" key="1">
    <source>
        <dbReference type="ARBA" id="ARBA00001974"/>
    </source>
</evidence>
<dbReference type="SUPFAM" id="SSF63380">
    <property type="entry name" value="Riboflavin synthase domain-like"/>
    <property type="match status" value="1"/>
</dbReference>
<keyword evidence="6 9" id="KW-0560">Oxidoreductase</keyword>
<name>A0ABQ8GQW1_9PEZI</name>
<dbReference type="PANTHER" id="PTHR19370">
    <property type="entry name" value="NADH-CYTOCHROME B5 REDUCTASE"/>
    <property type="match status" value="1"/>
</dbReference>
<dbReference type="Gene3D" id="2.40.30.10">
    <property type="entry name" value="Translation factors"/>
    <property type="match status" value="1"/>
</dbReference>
<comment type="subcellular location">
    <subcellularLocation>
        <location evidence="2">Mitochondrion outer membrane</location>
        <topology evidence="2">Single-pass membrane protein</topology>
    </subcellularLocation>
</comment>
<dbReference type="InterPro" id="IPR001709">
    <property type="entry name" value="Flavoprot_Pyr_Nucl_cyt_Rdtase"/>
</dbReference>
<comment type="similarity">
    <text evidence="3 9">Belongs to the flavoprotein pyridine nucleotide cytochrome reductase family.</text>
</comment>
<dbReference type="InterPro" id="IPR017927">
    <property type="entry name" value="FAD-bd_FR_type"/>
</dbReference>
<protein>
    <recommendedName>
        <fullName evidence="9">NADH-cytochrome b5 reductase</fullName>
        <ecNumber evidence="9">1.6.2.2</ecNumber>
    </recommendedName>
</protein>
<organism evidence="12 13">
    <name type="scientific">Macrophomina phaseolina</name>
    <dbReference type="NCBI Taxonomy" id="35725"/>
    <lineage>
        <taxon>Eukaryota</taxon>
        <taxon>Fungi</taxon>
        <taxon>Dikarya</taxon>
        <taxon>Ascomycota</taxon>
        <taxon>Pezizomycotina</taxon>
        <taxon>Dothideomycetes</taxon>
        <taxon>Dothideomycetes incertae sedis</taxon>
        <taxon>Botryosphaeriales</taxon>
        <taxon>Botryosphaeriaceae</taxon>
        <taxon>Macrophomina</taxon>
    </lineage>
</organism>
<keyword evidence="10" id="KW-0812">Transmembrane</keyword>
<dbReference type="PRINTS" id="PR00406">
    <property type="entry name" value="CYTB5RDTASE"/>
</dbReference>
<evidence type="ECO:0000256" key="2">
    <source>
        <dbReference type="ARBA" id="ARBA00004572"/>
    </source>
</evidence>
<evidence type="ECO:0000313" key="13">
    <source>
        <dbReference type="Proteomes" id="UP000774617"/>
    </source>
</evidence>
<dbReference type="InterPro" id="IPR039261">
    <property type="entry name" value="FNR_nucleotide-bd"/>
</dbReference>
<dbReference type="EMBL" id="JAGTJR010000003">
    <property type="protein sequence ID" value="KAH7062583.1"/>
    <property type="molecule type" value="Genomic_DNA"/>
</dbReference>
<keyword evidence="10" id="KW-1133">Transmembrane helix</keyword>
<dbReference type="CDD" id="cd06183">
    <property type="entry name" value="cyt_b5_reduct_like"/>
    <property type="match status" value="1"/>
</dbReference>
<dbReference type="PROSITE" id="PS51384">
    <property type="entry name" value="FAD_FR"/>
    <property type="match status" value="1"/>
</dbReference>
<feature type="transmembrane region" description="Helical" evidence="10">
    <location>
        <begin position="6"/>
        <end position="27"/>
    </location>
</feature>
<proteinExistence type="inferred from homology"/>
<evidence type="ECO:0000256" key="9">
    <source>
        <dbReference type="RuleBase" id="RU361226"/>
    </source>
</evidence>
<dbReference type="InterPro" id="IPR017938">
    <property type="entry name" value="Riboflavin_synthase-like_b-brl"/>
</dbReference>
<gene>
    <name evidence="12" type="ORF">B0J12DRAFT_241285</name>
</gene>
<dbReference type="Pfam" id="PF00175">
    <property type="entry name" value="NAD_binding_1"/>
    <property type="match status" value="1"/>
</dbReference>
<dbReference type="InterPro" id="IPR001834">
    <property type="entry name" value="CBR-like"/>
</dbReference>
<dbReference type="Gene3D" id="3.40.50.80">
    <property type="entry name" value="Nucleotide-binding domain of ferredoxin-NADP reductase (FNR) module"/>
    <property type="match status" value="1"/>
</dbReference>
<evidence type="ECO:0000256" key="10">
    <source>
        <dbReference type="SAM" id="Phobius"/>
    </source>
</evidence>
<dbReference type="SUPFAM" id="SSF52343">
    <property type="entry name" value="Ferredoxin reductase-like, C-terminal NADP-linked domain"/>
    <property type="match status" value="1"/>
</dbReference>
<accession>A0ABQ8GQW1</accession>
<dbReference type="InterPro" id="IPR008333">
    <property type="entry name" value="Cbr1-like_FAD-bd_dom"/>
</dbReference>
<dbReference type="PANTHER" id="PTHR19370:SF101">
    <property type="entry name" value="NADH-CYTOCHROME B5 REDUCTASE"/>
    <property type="match status" value="1"/>
</dbReference>
<dbReference type="Proteomes" id="UP000774617">
    <property type="component" value="Unassembled WGS sequence"/>
</dbReference>
<dbReference type="InterPro" id="IPR001433">
    <property type="entry name" value="OxRdtase_FAD/NAD-bd"/>
</dbReference>
<comment type="caution">
    <text evidence="12">The sequence shown here is derived from an EMBL/GenBank/DDBJ whole genome shotgun (WGS) entry which is preliminary data.</text>
</comment>
<dbReference type="Pfam" id="PF00970">
    <property type="entry name" value="FAD_binding_6"/>
    <property type="match status" value="1"/>
</dbReference>
<evidence type="ECO:0000259" key="11">
    <source>
        <dbReference type="PROSITE" id="PS51384"/>
    </source>
</evidence>
<evidence type="ECO:0000256" key="6">
    <source>
        <dbReference type="ARBA" id="ARBA00023002"/>
    </source>
</evidence>
<dbReference type="PRINTS" id="PR00371">
    <property type="entry name" value="FPNCR"/>
</dbReference>
<dbReference type="EC" id="1.6.2.2" evidence="9"/>
<evidence type="ECO:0000313" key="12">
    <source>
        <dbReference type="EMBL" id="KAH7062583.1"/>
    </source>
</evidence>
<evidence type="ECO:0000256" key="4">
    <source>
        <dbReference type="ARBA" id="ARBA00022630"/>
    </source>
</evidence>
<comment type="cofactor">
    <cofactor evidence="1 9">
        <name>FAD</name>
        <dbReference type="ChEBI" id="CHEBI:57692"/>
    </cofactor>
</comment>
<reference evidence="12 13" key="1">
    <citation type="journal article" date="2021" name="Nat. Commun.">
        <title>Genetic determinants of endophytism in the Arabidopsis root mycobiome.</title>
        <authorList>
            <person name="Mesny F."/>
            <person name="Miyauchi S."/>
            <person name="Thiergart T."/>
            <person name="Pickel B."/>
            <person name="Atanasova L."/>
            <person name="Karlsson M."/>
            <person name="Huettel B."/>
            <person name="Barry K.W."/>
            <person name="Haridas S."/>
            <person name="Chen C."/>
            <person name="Bauer D."/>
            <person name="Andreopoulos W."/>
            <person name="Pangilinan J."/>
            <person name="LaButti K."/>
            <person name="Riley R."/>
            <person name="Lipzen A."/>
            <person name="Clum A."/>
            <person name="Drula E."/>
            <person name="Henrissat B."/>
            <person name="Kohler A."/>
            <person name="Grigoriev I.V."/>
            <person name="Martin F.M."/>
            <person name="Hacquard S."/>
        </authorList>
    </citation>
    <scope>NUCLEOTIDE SEQUENCE [LARGE SCALE GENOMIC DNA]</scope>
    <source>
        <strain evidence="12 13">MPI-SDFR-AT-0080</strain>
    </source>
</reference>
<evidence type="ECO:0000256" key="5">
    <source>
        <dbReference type="ARBA" id="ARBA00022827"/>
    </source>
</evidence>
<comment type="catalytic activity">
    <reaction evidence="9">
        <text>2 Fe(III)-[cytochrome b5] + NADH = 2 Fe(II)-[cytochrome b5] + NAD(+) + H(+)</text>
        <dbReference type="Rhea" id="RHEA:46680"/>
        <dbReference type="Rhea" id="RHEA-COMP:10438"/>
        <dbReference type="Rhea" id="RHEA-COMP:10439"/>
        <dbReference type="ChEBI" id="CHEBI:15378"/>
        <dbReference type="ChEBI" id="CHEBI:29033"/>
        <dbReference type="ChEBI" id="CHEBI:29034"/>
        <dbReference type="ChEBI" id="CHEBI:57540"/>
        <dbReference type="ChEBI" id="CHEBI:57945"/>
        <dbReference type="EC" id="1.6.2.2"/>
    </reaction>
</comment>
<keyword evidence="7 9" id="KW-0520">NAD</keyword>
<feature type="domain" description="FAD-binding FR-type" evidence="11">
    <location>
        <begin position="38"/>
        <end position="143"/>
    </location>
</feature>
<keyword evidence="13" id="KW-1185">Reference proteome</keyword>
<keyword evidence="5 9" id="KW-0274">FAD</keyword>
<evidence type="ECO:0000256" key="8">
    <source>
        <dbReference type="ARBA" id="ARBA00023136"/>
    </source>
</evidence>
<evidence type="ECO:0000256" key="3">
    <source>
        <dbReference type="ARBA" id="ARBA00006105"/>
    </source>
</evidence>